<proteinExistence type="inferred from homology"/>
<protein>
    <submittedName>
        <fullName evidence="5">3-[(3aS,4S,7aS)-7a-methyl-1, 5-dioxo-octahydro-1H- inden-4-yl]propanoyl:CoA ligase</fullName>
    </submittedName>
</protein>
<keyword evidence="6" id="KW-1185">Reference proteome</keyword>
<dbReference type="PANTHER" id="PTHR43201">
    <property type="entry name" value="ACYL-COA SYNTHETASE"/>
    <property type="match status" value="1"/>
</dbReference>
<evidence type="ECO:0000256" key="2">
    <source>
        <dbReference type="ARBA" id="ARBA00022598"/>
    </source>
</evidence>
<evidence type="ECO:0000313" key="6">
    <source>
        <dbReference type="Proteomes" id="UP001156641"/>
    </source>
</evidence>
<evidence type="ECO:0000256" key="1">
    <source>
        <dbReference type="ARBA" id="ARBA00006432"/>
    </source>
</evidence>
<feature type="domain" description="AMP-dependent synthetase/ligase" evidence="3">
    <location>
        <begin position="30"/>
        <end position="397"/>
    </location>
</feature>
<dbReference type="Gene3D" id="3.30.300.30">
    <property type="match status" value="1"/>
</dbReference>
<dbReference type="PROSITE" id="PS00455">
    <property type="entry name" value="AMP_BINDING"/>
    <property type="match status" value="1"/>
</dbReference>
<dbReference type="InterPro" id="IPR025110">
    <property type="entry name" value="AMP-bd_C"/>
</dbReference>
<accession>A0ABQ6A1N6</accession>
<dbReference type="EMBL" id="BSOS01000008">
    <property type="protein sequence ID" value="GLR66064.1"/>
    <property type="molecule type" value="Genomic_DNA"/>
</dbReference>
<dbReference type="RefSeq" id="WP_284256653.1">
    <property type="nucleotide sequence ID" value="NZ_BSOS01000008.1"/>
</dbReference>
<organism evidence="5 6">
    <name type="scientific">Acidocella aquatica</name>
    <dbReference type="NCBI Taxonomy" id="1922313"/>
    <lineage>
        <taxon>Bacteria</taxon>
        <taxon>Pseudomonadati</taxon>
        <taxon>Pseudomonadota</taxon>
        <taxon>Alphaproteobacteria</taxon>
        <taxon>Acetobacterales</taxon>
        <taxon>Acidocellaceae</taxon>
        <taxon>Acidocella</taxon>
    </lineage>
</organism>
<dbReference type="InterPro" id="IPR042099">
    <property type="entry name" value="ANL_N_sf"/>
</dbReference>
<evidence type="ECO:0000313" key="5">
    <source>
        <dbReference type="EMBL" id="GLR66064.1"/>
    </source>
</evidence>
<evidence type="ECO:0000259" key="3">
    <source>
        <dbReference type="Pfam" id="PF00501"/>
    </source>
</evidence>
<dbReference type="PANTHER" id="PTHR43201:SF5">
    <property type="entry name" value="MEDIUM-CHAIN ACYL-COA LIGASE ACSF2, MITOCHONDRIAL"/>
    <property type="match status" value="1"/>
</dbReference>
<dbReference type="SUPFAM" id="SSF56801">
    <property type="entry name" value="Acetyl-CoA synthetase-like"/>
    <property type="match status" value="1"/>
</dbReference>
<dbReference type="Proteomes" id="UP001156641">
    <property type="component" value="Unassembled WGS sequence"/>
</dbReference>
<feature type="domain" description="AMP-binding enzyme C-terminal" evidence="4">
    <location>
        <begin position="448"/>
        <end position="523"/>
    </location>
</feature>
<dbReference type="InterPro" id="IPR045851">
    <property type="entry name" value="AMP-bd_C_sf"/>
</dbReference>
<evidence type="ECO:0000259" key="4">
    <source>
        <dbReference type="Pfam" id="PF13193"/>
    </source>
</evidence>
<reference evidence="6" key="1">
    <citation type="journal article" date="2019" name="Int. J. Syst. Evol. Microbiol.">
        <title>The Global Catalogue of Microorganisms (GCM) 10K type strain sequencing project: providing services to taxonomists for standard genome sequencing and annotation.</title>
        <authorList>
            <consortium name="The Broad Institute Genomics Platform"/>
            <consortium name="The Broad Institute Genome Sequencing Center for Infectious Disease"/>
            <person name="Wu L."/>
            <person name="Ma J."/>
        </authorList>
    </citation>
    <scope>NUCLEOTIDE SEQUENCE [LARGE SCALE GENOMIC DNA]</scope>
    <source>
        <strain evidence="6">NBRC 112502</strain>
    </source>
</reference>
<dbReference type="Gene3D" id="3.40.50.12780">
    <property type="entry name" value="N-terminal domain of ligase-like"/>
    <property type="match status" value="1"/>
</dbReference>
<name>A0ABQ6A1N6_9PROT</name>
<keyword evidence="2 5" id="KW-0436">Ligase</keyword>
<dbReference type="Pfam" id="PF00501">
    <property type="entry name" value="AMP-binding"/>
    <property type="match status" value="1"/>
</dbReference>
<sequence length="533" mass="57672">MKLAFAPEQISFPDLEERLTRPITIPAAIEAAAMIFRDAPAVIENGETWSFTELWARARAAAAAFLAAGLKAGETVGIWAPNCREWILATLGAQICGARIVPLNTRYKGREASDILRRAHAVMLCMTSKFLGTDYEALLQDEALPGLRRRIIFGGARPGGWDHFIAGGANIPPQAVDAALNAVSPDGICDILFTSGTTGAPKGVLTTHYQVISLFHGWAKLMTLRAGDRFLIVNPFFHTFGYKAGWVSALLRGATVVPMPVYEPAQAARLILEQKISFLPGPPTIYQTLLAEKAQNGLDLSSLRVAVTGAAVVPPVLIERMHGELGIETIFSGYGMTECGVIAMTREGDPVETVAGSCGSAVPGIEIKCVDDKGNTLPAGVAGEILVRGYGVMRGYLDDPAATEEAIDKDGWLHTGDIGTLDERHYLRITDRKKDMFITGGFNCYPAEIEKILCEHPKVEMAAVISIPDERLGEVGKAFLVLRPGQQAGAAEIIAWARENMANFKVPRSVEFRTELPRNAAGKVMRVELRNHK</sequence>
<dbReference type="NCBIfam" id="NF005801">
    <property type="entry name" value="PRK07656.1"/>
    <property type="match status" value="1"/>
</dbReference>
<dbReference type="Pfam" id="PF13193">
    <property type="entry name" value="AMP-binding_C"/>
    <property type="match status" value="1"/>
</dbReference>
<comment type="caution">
    <text evidence="5">The sequence shown here is derived from an EMBL/GenBank/DDBJ whole genome shotgun (WGS) entry which is preliminary data.</text>
</comment>
<dbReference type="InterPro" id="IPR020845">
    <property type="entry name" value="AMP-binding_CS"/>
</dbReference>
<dbReference type="InterPro" id="IPR000873">
    <property type="entry name" value="AMP-dep_synth/lig_dom"/>
</dbReference>
<gene>
    <name evidence="5" type="primary">fadD3</name>
    <name evidence="5" type="ORF">GCM10010909_07420</name>
</gene>
<dbReference type="GO" id="GO:0016874">
    <property type="term" value="F:ligase activity"/>
    <property type="evidence" value="ECO:0007669"/>
    <property type="project" value="UniProtKB-KW"/>
</dbReference>
<comment type="similarity">
    <text evidence="1">Belongs to the ATP-dependent AMP-binding enzyme family.</text>
</comment>